<feature type="region of interest" description="Disordered" evidence="1">
    <location>
        <begin position="1"/>
        <end position="71"/>
    </location>
</feature>
<dbReference type="RefSeq" id="WP_027851113.1">
    <property type="nucleotide sequence ID" value="NZ_BSOR01000028.1"/>
</dbReference>
<dbReference type="Proteomes" id="UP001156682">
    <property type="component" value="Unassembled WGS sequence"/>
</dbReference>
<organism evidence="3 4">
    <name type="scientific">Marinospirillum insulare</name>
    <dbReference type="NCBI Taxonomy" id="217169"/>
    <lineage>
        <taxon>Bacteria</taxon>
        <taxon>Pseudomonadati</taxon>
        <taxon>Pseudomonadota</taxon>
        <taxon>Gammaproteobacteria</taxon>
        <taxon>Oceanospirillales</taxon>
        <taxon>Oceanospirillaceae</taxon>
        <taxon>Marinospirillum</taxon>
    </lineage>
</organism>
<reference evidence="4" key="1">
    <citation type="journal article" date="2019" name="Int. J. Syst. Evol. Microbiol.">
        <title>The Global Catalogue of Microorganisms (GCM) 10K type strain sequencing project: providing services to taxonomists for standard genome sequencing and annotation.</title>
        <authorList>
            <consortium name="The Broad Institute Genomics Platform"/>
            <consortium name="The Broad Institute Genome Sequencing Center for Infectious Disease"/>
            <person name="Wu L."/>
            <person name="Ma J."/>
        </authorList>
    </citation>
    <scope>NUCLEOTIDE SEQUENCE [LARGE SCALE GENOMIC DNA]</scope>
    <source>
        <strain evidence="4">NBRC 100033</strain>
    </source>
</reference>
<comment type="caution">
    <text evidence="3">The sequence shown here is derived from an EMBL/GenBank/DDBJ whole genome shotgun (WGS) entry which is preliminary data.</text>
</comment>
<sequence>MVDMAKLKEEALQRKRQHEEKELRKQVSRSKRPARRASASRTSTARGGARNPSAQRALAARRPQPKKRKRSVSRWVLDILLVLGALIVVVIMFNPFR</sequence>
<feature type="compositionally biased region" description="Basic and acidic residues" evidence="1">
    <location>
        <begin position="1"/>
        <end position="25"/>
    </location>
</feature>
<keyword evidence="2" id="KW-0812">Transmembrane</keyword>
<protein>
    <submittedName>
        <fullName evidence="3">Uncharacterized protein</fullName>
    </submittedName>
</protein>
<proteinExistence type="predicted"/>
<accession>A0ABQ6A273</accession>
<keyword evidence="2" id="KW-1133">Transmembrane helix</keyword>
<keyword evidence="4" id="KW-1185">Reference proteome</keyword>
<gene>
    <name evidence="3" type="ORF">GCM10007878_16280</name>
</gene>
<feature type="compositionally biased region" description="Basic residues" evidence="1">
    <location>
        <begin position="26"/>
        <end position="35"/>
    </location>
</feature>
<keyword evidence="2" id="KW-0472">Membrane</keyword>
<evidence type="ECO:0000256" key="1">
    <source>
        <dbReference type="SAM" id="MobiDB-lite"/>
    </source>
</evidence>
<feature type="compositionally biased region" description="Low complexity" evidence="1">
    <location>
        <begin position="36"/>
        <end position="62"/>
    </location>
</feature>
<dbReference type="EMBL" id="BSOR01000028">
    <property type="protein sequence ID" value="GLR64190.1"/>
    <property type="molecule type" value="Genomic_DNA"/>
</dbReference>
<evidence type="ECO:0000313" key="3">
    <source>
        <dbReference type="EMBL" id="GLR64190.1"/>
    </source>
</evidence>
<feature type="transmembrane region" description="Helical" evidence="2">
    <location>
        <begin position="75"/>
        <end position="96"/>
    </location>
</feature>
<evidence type="ECO:0000313" key="4">
    <source>
        <dbReference type="Proteomes" id="UP001156682"/>
    </source>
</evidence>
<evidence type="ECO:0000256" key="2">
    <source>
        <dbReference type="SAM" id="Phobius"/>
    </source>
</evidence>
<name>A0ABQ6A273_9GAMM</name>